<dbReference type="InterPro" id="IPR036291">
    <property type="entry name" value="NAD(P)-bd_dom_sf"/>
</dbReference>
<keyword evidence="5" id="KW-1185">Reference proteome</keyword>
<name>A0ABW1YSF2_9GAMM</name>
<evidence type="ECO:0000256" key="1">
    <source>
        <dbReference type="ARBA" id="ARBA00006484"/>
    </source>
</evidence>
<dbReference type="InterPro" id="IPR002347">
    <property type="entry name" value="SDR_fam"/>
</dbReference>
<dbReference type="Proteomes" id="UP001596425">
    <property type="component" value="Unassembled WGS sequence"/>
</dbReference>
<evidence type="ECO:0000256" key="3">
    <source>
        <dbReference type="RuleBase" id="RU000363"/>
    </source>
</evidence>
<protein>
    <submittedName>
        <fullName evidence="4">SDR family oxidoreductase</fullName>
    </submittedName>
</protein>
<evidence type="ECO:0000313" key="4">
    <source>
        <dbReference type="EMBL" id="MFC6634345.1"/>
    </source>
</evidence>
<accession>A0ABW1YSF2</accession>
<comment type="caution">
    <text evidence="4">The sequence shown here is derived from an EMBL/GenBank/DDBJ whole genome shotgun (WGS) entry which is preliminary data.</text>
</comment>
<reference evidence="5" key="1">
    <citation type="journal article" date="2019" name="Int. J. Syst. Evol. Microbiol.">
        <title>The Global Catalogue of Microorganisms (GCM) 10K type strain sequencing project: providing services to taxonomists for standard genome sequencing and annotation.</title>
        <authorList>
            <consortium name="The Broad Institute Genomics Platform"/>
            <consortium name="The Broad Institute Genome Sequencing Center for Infectious Disease"/>
            <person name="Wu L."/>
            <person name="Ma J."/>
        </authorList>
    </citation>
    <scope>NUCLEOTIDE SEQUENCE [LARGE SCALE GENOMIC DNA]</scope>
    <source>
        <strain evidence="5">CGMCC 1.13718</strain>
    </source>
</reference>
<dbReference type="PRINTS" id="PR00081">
    <property type="entry name" value="GDHRDH"/>
</dbReference>
<keyword evidence="2" id="KW-0560">Oxidoreductase</keyword>
<dbReference type="EMBL" id="JBHSVR010000001">
    <property type="protein sequence ID" value="MFC6634345.1"/>
    <property type="molecule type" value="Genomic_DNA"/>
</dbReference>
<organism evidence="4 5">
    <name type="scientific">Microbulbifer taiwanensis</name>
    <dbReference type="NCBI Taxonomy" id="986746"/>
    <lineage>
        <taxon>Bacteria</taxon>
        <taxon>Pseudomonadati</taxon>
        <taxon>Pseudomonadota</taxon>
        <taxon>Gammaproteobacteria</taxon>
        <taxon>Cellvibrionales</taxon>
        <taxon>Microbulbiferaceae</taxon>
        <taxon>Microbulbifer</taxon>
    </lineage>
</organism>
<dbReference type="Pfam" id="PF00106">
    <property type="entry name" value="adh_short"/>
    <property type="match status" value="1"/>
</dbReference>
<evidence type="ECO:0000256" key="2">
    <source>
        <dbReference type="ARBA" id="ARBA00023002"/>
    </source>
</evidence>
<dbReference type="InterPro" id="IPR051122">
    <property type="entry name" value="SDR_DHRS6-like"/>
</dbReference>
<dbReference type="RefSeq" id="WP_193193140.1">
    <property type="nucleotide sequence ID" value="NZ_JACZFR010000039.1"/>
</dbReference>
<dbReference type="SUPFAM" id="SSF51735">
    <property type="entry name" value="NAD(P)-binding Rossmann-fold domains"/>
    <property type="match status" value="1"/>
</dbReference>
<evidence type="ECO:0000313" key="5">
    <source>
        <dbReference type="Proteomes" id="UP001596425"/>
    </source>
</evidence>
<proteinExistence type="inferred from homology"/>
<dbReference type="Gene3D" id="3.40.50.720">
    <property type="entry name" value="NAD(P)-binding Rossmann-like Domain"/>
    <property type="match status" value="1"/>
</dbReference>
<dbReference type="PANTHER" id="PTHR43477:SF1">
    <property type="entry name" value="DIHYDROANTICAPSIN 7-DEHYDROGENASE"/>
    <property type="match status" value="1"/>
</dbReference>
<comment type="similarity">
    <text evidence="1 3">Belongs to the short-chain dehydrogenases/reductases (SDR) family.</text>
</comment>
<dbReference type="PRINTS" id="PR00080">
    <property type="entry name" value="SDRFAMILY"/>
</dbReference>
<gene>
    <name evidence="4" type="ORF">ACFQBM_13675</name>
</gene>
<dbReference type="PANTHER" id="PTHR43477">
    <property type="entry name" value="DIHYDROANTICAPSIN 7-DEHYDROGENASE"/>
    <property type="match status" value="1"/>
</dbReference>
<sequence length="227" mass="23477">MDLKGKRIAITGANGALGRAVSQKALALGAEPVLLDLAFGEQGADSSTGVERHSLDLRDAAAVKWCFAEIGAVDGVFNLAGGFDMGPAVHEVTDESWEFLFDINVKTMHNVVRAVVPGMLDRGRGAIVNVGAAGALSGLPHMGAYCASKSVVMRLTESLSAELKQKNINVNAVLPGVIDTPANRRAMPDADVSQWVATEDLASAICFLASGAACAIHGALIPVTGRA</sequence>